<sequence>MPWTVPYLPVDPRDVGRTYEAVIRVNSQSGKGGIAYLMSTERHLDLPRRLQIEFSRMVQQHTDTSGGEVTAETLWTIFTDEYLPAPATSDLDSWGRFALRSTRLTSAGDGSDTELEVTLVDGGVEHHLTGLGNGPIDAFSAILRQRGVDVSVMDYAEHALSQGEDAAAAAYVEAEVDGQVLWGPGSTPRSRRRPSAPSSRRSTAPCADRSDGRAAPSRSRTSDRRPLIREEGPTVVGKDHPGPSPRPLVLPRREGDGGGVSAGVSGAAVRRWRRVQGRRVGAAAPRCRWGGGE</sequence>
<evidence type="ECO:0000313" key="5">
    <source>
        <dbReference type="EMBL" id="GMA30972.1"/>
    </source>
</evidence>
<dbReference type="PANTHER" id="PTHR46911:SF1">
    <property type="entry name" value="2-ISOPROPYLMALATE SYNTHASE"/>
    <property type="match status" value="1"/>
</dbReference>
<dbReference type="SUPFAM" id="SSF89000">
    <property type="entry name" value="post-HMGL domain-like"/>
    <property type="match status" value="1"/>
</dbReference>
<dbReference type="GO" id="GO:0009098">
    <property type="term" value="P:L-leucine biosynthetic process"/>
    <property type="evidence" value="ECO:0007669"/>
    <property type="project" value="InterPro"/>
</dbReference>
<dbReference type="Gene3D" id="3.30.160.270">
    <property type="match status" value="1"/>
</dbReference>
<evidence type="ECO:0000259" key="4">
    <source>
        <dbReference type="SMART" id="SM00917"/>
    </source>
</evidence>
<evidence type="ECO:0000256" key="2">
    <source>
        <dbReference type="ARBA" id="ARBA00022679"/>
    </source>
</evidence>
<evidence type="ECO:0000313" key="6">
    <source>
        <dbReference type="Proteomes" id="UP001157161"/>
    </source>
</evidence>
<dbReference type="InterPro" id="IPR013709">
    <property type="entry name" value="2-isopropylmalate_synth_dimer"/>
</dbReference>
<dbReference type="Pfam" id="PF22615">
    <property type="entry name" value="IPMS_D2"/>
    <property type="match status" value="1"/>
</dbReference>
<dbReference type="Gene3D" id="1.10.287.1400">
    <property type="match status" value="1"/>
</dbReference>
<comment type="caution">
    <text evidence="5">The sequence shown here is derived from an EMBL/GenBank/DDBJ whole genome shotgun (WGS) entry which is preliminary data.</text>
</comment>
<dbReference type="AlphaFoldDB" id="A0AA37UVC7"/>
<dbReference type="EC" id="2.3.3.13" evidence="1"/>
<evidence type="ECO:0000256" key="3">
    <source>
        <dbReference type="SAM" id="MobiDB-lite"/>
    </source>
</evidence>
<dbReference type="EMBL" id="BSUM01000001">
    <property type="protein sequence ID" value="GMA30972.1"/>
    <property type="molecule type" value="Genomic_DNA"/>
</dbReference>
<dbReference type="InterPro" id="IPR054692">
    <property type="entry name" value="LeuA-like_post-cat"/>
</dbReference>
<proteinExistence type="predicted"/>
<dbReference type="SMART" id="SM00917">
    <property type="entry name" value="LeuA_dimer"/>
    <property type="match status" value="1"/>
</dbReference>
<dbReference type="PANTHER" id="PTHR46911">
    <property type="match status" value="1"/>
</dbReference>
<gene>
    <name evidence="5" type="ORF">GCM10025875_09640</name>
</gene>
<feature type="compositionally biased region" description="Basic and acidic residues" evidence="3">
    <location>
        <begin position="220"/>
        <end position="241"/>
    </location>
</feature>
<name>A0AA37UVC7_9MICO</name>
<dbReference type="InterPro" id="IPR036230">
    <property type="entry name" value="LeuA_allosteric_dom_sf"/>
</dbReference>
<dbReference type="SUPFAM" id="SSF110921">
    <property type="entry name" value="2-isopropylmalate synthase LeuA, allosteric (dimerisation) domain"/>
    <property type="match status" value="1"/>
</dbReference>
<organism evidence="5 6">
    <name type="scientific">Litorihabitans aurantiacus</name>
    <dbReference type="NCBI Taxonomy" id="1930061"/>
    <lineage>
        <taxon>Bacteria</taxon>
        <taxon>Bacillati</taxon>
        <taxon>Actinomycetota</taxon>
        <taxon>Actinomycetes</taxon>
        <taxon>Micrococcales</taxon>
        <taxon>Beutenbergiaceae</taxon>
        <taxon>Litorihabitans</taxon>
    </lineage>
</organism>
<protein>
    <recommendedName>
        <fullName evidence="1">2-isopropylmalate synthase</fullName>
        <ecNumber evidence="1">2.3.3.13</ecNumber>
    </recommendedName>
</protein>
<dbReference type="Pfam" id="PF08502">
    <property type="entry name" value="LeuA_dimer"/>
    <property type="match status" value="1"/>
</dbReference>
<accession>A0AA37UVC7</accession>
<keyword evidence="6" id="KW-1185">Reference proteome</keyword>
<reference evidence="5" key="2">
    <citation type="submission" date="2023-02" db="EMBL/GenBank/DDBJ databases">
        <authorList>
            <person name="Sun Q."/>
            <person name="Mori K."/>
        </authorList>
    </citation>
    <scope>NUCLEOTIDE SEQUENCE</scope>
    <source>
        <strain evidence="5">NBRC 112290</strain>
    </source>
</reference>
<evidence type="ECO:0000256" key="1">
    <source>
        <dbReference type="ARBA" id="ARBA00012973"/>
    </source>
</evidence>
<feature type="region of interest" description="Disordered" evidence="3">
    <location>
        <begin position="180"/>
        <end position="265"/>
    </location>
</feature>
<reference evidence="5" key="1">
    <citation type="journal article" date="2014" name="Int. J. Syst. Evol. Microbiol.">
        <title>Complete genome sequence of Corynebacterium casei LMG S-19264T (=DSM 44701T), isolated from a smear-ripened cheese.</title>
        <authorList>
            <consortium name="US DOE Joint Genome Institute (JGI-PGF)"/>
            <person name="Walter F."/>
            <person name="Albersmeier A."/>
            <person name="Kalinowski J."/>
            <person name="Ruckert C."/>
        </authorList>
    </citation>
    <scope>NUCLEOTIDE SEQUENCE</scope>
    <source>
        <strain evidence="5">NBRC 112290</strain>
    </source>
</reference>
<keyword evidence="2" id="KW-0808">Transferase</keyword>
<dbReference type="GO" id="GO:0003852">
    <property type="term" value="F:2-isopropylmalate synthase activity"/>
    <property type="evidence" value="ECO:0007669"/>
    <property type="project" value="UniProtKB-EC"/>
</dbReference>
<dbReference type="Proteomes" id="UP001157161">
    <property type="component" value="Unassembled WGS sequence"/>
</dbReference>
<feature type="domain" description="2-isopropylmalate synthase LeuA allosteric (dimerisation)" evidence="4">
    <location>
        <begin position="68"/>
        <end position="191"/>
    </location>
</feature>
<feature type="compositionally biased region" description="Low complexity" evidence="3">
    <location>
        <begin position="195"/>
        <end position="205"/>
    </location>
</feature>